<feature type="transmembrane region" description="Helical" evidence="1">
    <location>
        <begin position="110"/>
        <end position="128"/>
    </location>
</feature>
<proteinExistence type="predicted"/>
<keyword evidence="1" id="KW-0472">Membrane</keyword>
<protein>
    <submittedName>
        <fullName evidence="2">DUF6326 family protein</fullName>
    </submittedName>
</protein>
<dbReference type="Proteomes" id="UP001231941">
    <property type="component" value="Unassembled WGS sequence"/>
</dbReference>
<keyword evidence="1" id="KW-0812">Transmembrane</keyword>
<evidence type="ECO:0000256" key="1">
    <source>
        <dbReference type="SAM" id="Phobius"/>
    </source>
</evidence>
<name>A0ABT9J1Q5_9BACL</name>
<reference evidence="2 3" key="1">
    <citation type="submission" date="2023-08" db="EMBL/GenBank/DDBJ databases">
        <authorList>
            <person name="Park J.-S."/>
        </authorList>
    </citation>
    <scope>NUCLEOTIDE SEQUENCE [LARGE SCALE GENOMIC DNA]</scope>
    <source>
        <strain evidence="2 3">2205SS18-9</strain>
    </source>
</reference>
<comment type="caution">
    <text evidence="2">The sequence shown here is derived from an EMBL/GenBank/DDBJ whole genome shotgun (WGS) entry which is preliminary data.</text>
</comment>
<accession>A0ABT9J1Q5</accession>
<dbReference type="InterPro" id="IPR046289">
    <property type="entry name" value="DUF6326"/>
</dbReference>
<keyword evidence="1" id="KW-1133">Transmembrane helix</keyword>
<gene>
    <name evidence="2" type="ORF">Q5Y73_12595</name>
</gene>
<evidence type="ECO:0000313" key="2">
    <source>
        <dbReference type="EMBL" id="MDP5274950.1"/>
    </source>
</evidence>
<keyword evidence="3" id="KW-1185">Reference proteome</keyword>
<feature type="transmembrane region" description="Helical" evidence="1">
    <location>
        <begin position="86"/>
        <end position="104"/>
    </location>
</feature>
<dbReference type="EMBL" id="JAVAMP010000005">
    <property type="protein sequence ID" value="MDP5274950.1"/>
    <property type="molecule type" value="Genomic_DNA"/>
</dbReference>
<organism evidence="2 3">
    <name type="scientific">Chengkuizengella axinellae</name>
    <dbReference type="NCBI Taxonomy" id="3064388"/>
    <lineage>
        <taxon>Bacteria</taxon>
        <taxon>Bacillati</taxon>
        <taxon>Bacillota</taxon>
        <taxon>Bacilli</taxon>
        <taxon>Bacillales</taxon>
        <taxon>Paenibacillaceae</taxon>
        <taxon>Chengkuizengella</taxon>
    </lineage>
</organism>
<sequence>MNTENKINELNKKAILSTLWIFVLLNITFRDIHQLFKAGFLEEMMTGTVNGVVITEEFMLIAGILFEIPIVMIVLSRVLRYTANRWTNIIAGVLTIIFIIANGVSDLDDIFFVTVQIIGLLIIIWYAWKWPKQIS</sequence>
<dbReference type="Pfam" id="PF19851">
    <property type="entry name" value="DUF6326"/>
    <property type="match status" value="1"/>
</dbReference>
<evidence type="ECO:0000313" key="3">
    <source>
        <dbReference type="Proteomes" id="UP001231941"/>
    </source>
</evidence>
<dbReference type="RefSeq" id="WP_305992260.1">
    <property type="nucleotide sequence ID" value="NZ_JAVAMP010000005.1"/>
</dbReference>
<feature type="transmembrane region" description="Helical" evidence="1">
    <location>
        <begin position="58"/>
        <end position="79"/>
    </location>
</feature>